<protein>
    <recommendedName>
        <fullName evidence="6">Large polyvalent protein associated domain-containing protein</fullName>
    </recommendedName>
</protein>
<gene>
    <name evidence="4" type="ORF">WP2W18E01_P11200</name>
</gene>
<reference evidence="4 5" key="1">
    <citation type="submission" date="2019-12" db="EMBL/GenBank/DDBJ databases">
        <title>complete genome sequences of Aeromonas caviae str. WP2-W18-ESBL-01 isolated from wastewater treatment plant effluent.</title>
        <authorList>
            <person name="Sekizuka T."/>
            <person name="Itokawa K."/>
            <person name="Yatsu K."/>
            <person name="Inamine Y."/>
            <person name="Kuroda M."/>
        </authorList>
    </citation>
    <scope>NUCLEOTIDE SEQUENCE [LARGE SCALE GENOMIC DNA]</scope>
    <source>
        <strain evidence="4 5">WP2-W18-ESBL-01</strain>
        <plasmid evidence="4 5">pWP2-W18-ESBL-01_1</plasmid>
    </source>
</reference>
<accession>A0A6S4U0R6</accession>
<dbReference type="AlphaFoldDB" id="A0A6S4U0R6"/>
<name>A0A6S4U0R6_AERCA</name>
<keyword evidence="1" id="KW-0175">Coiled coil</keyword>
<dbReference type="Pfam" id="PF18840">
    <property type="entry name" value="LPD25"/>
    <property type="match status" value="1"/>
</dbReference>
<proteinExistence type="predicted"/>
<evidence type="ECO:0008006" key="6">
    <source>
        <dbReference type="Google" id="ProtNLM"/>
    </source>
</evidence>
<dbReference type="Proteomes" id="UP000515756">
    <property type="component" value="Plasmid pWP2-W18-ESBL-01_1"/>
</dbReference>
<dbReference type="Pfam" id="PF18847">
    <property type="entry name" value="LPD29"/>
    <property type="match status" value="1"/>
</dbReference>
<evidence type="ECO:0000313" key="4">
    <source>
        <dbReference type="EMBL" id="BBQ32873.1"/>
    </source>
</evidence>
<evidence type="ECO:0000256" key="1">
    <source>
        <dbReference type="SAM" id="Coils"/>
    </source>
</evidence>
<dbReference type="EMBL" id="AP021928">
    <property type="protein sequence ID" value="BBQ32873.1"/>
    <property type="molecule type" value="Genomic_DNA"/>
</dbReference>
<sequence length="333" mass="37104">MSATIITMEDFKAAAQQAEQAAQFVRRPVSVLVHWSESGAWGEEELCTFSDFEARALGVAMSYADGGYLKTKITVTFDDGETYQTRIDLAAGDELGFAHHCAGMISFYETDKGRDYYQRMDMIDLINFVKGIDFGAAAQRLAEQERDAALAVQIAKEKAAEAKKQAEAAAEQAYKAEIERLKTAPEFAHLAQIGSGASGKEVAKNIRAQLKKAFAKDYQGCKFSVRCQRGGWSTSIYISWTDGPTRAQVRAEIDQFKGGRYNVRIPVKLNSDSGICEHHFRKVCGQGFFEQKLSFEGRHLFDSLNKPAAKRSAAVVDPRRWNRTVHLTSEYVH</sequence>
<geneLocation type="plasmid" evidence="4 5">
    <name>pWP2-W18-ESBL-01_1</name>
</geneLocation>
<dbReference type="RefSeq" id="WP_182936443.1">
    <property type="nucleotide sequence ID" value="NZ_AP021928.1"/>
</dbReference>
<feature type="domain" description="Large polyvalent protein associated" evidence="3">
    <location>
        <begin position="198"/>
        <end position="265"/>
    </location>
</feature>
<feature type="domain" description="Large polyvalent protein associated" evidence="2">
    <location>
        <begin position="28"/>
        <end position="109"/>
    </location>
</feature>
<keyword evidence="4" id="KW-0614">Plasmid</keyword>
<dbReference type="InterPro" id="IPR041311">
    <property type="entry name" value="LPD29"/>
</dbReference>
<dbReference type="InterPro" id="IPR041045">
    <property type="entry name" value="LPD25"/>
</dbReference>
<evidence type="ECO:0000259" key="3">
    <source>
        <dbReference type="Pfam" id="PF18847"/>
    </source>
</evidence>
<evidence type="ECO:0000259" key="2">
    <source>
        <dbReference type="Pfam" id="PF18840"/>
    </source>
</evidence>
<evidence type="ECO:0000313" key="5">
    <source>
        <dbReference type="Proteomes" id="UP000515756"/>
    </source>
</evidence>
<organism evidence="4 5">
    <name type="scientific">Aeromonas caviae</name>
    <name type="common">Aeromonas punctata</name>
    <dbReference type="NCBI Taxonomy" id="648"/>
    <lineage>
        <taxon>Bacteria</taxon>
        <taxon>Pseudomonadati</taxon>
        <taxon>Pseudomonadota</taxon>
        <taxon>Gammaproteobacteria</taxon>
        <taxon>Aeromonadales</taxon>
        <taxon>Aeromonadaceae</taxon>
        <taxon>Aeromonas</taxon>
    </lineage>
</organism>
<feature type="coiled-coil region" evidence="1">
    <location>
        <begin position="152"/>
        <end position="179"/>
    </location>
</feature>